<feature type="compositionally biased region" description="Polar residues" evidence="1">
    <location>
        <begin position="1"/>
        <end position="27"/>
    </location>
</feature>
<name>A0A4R8M1F0_9BURK</name>
<evidence type="ECO:0000259" key="2">
    <source>
        <dbReference type="Pfam" id="PF05785"/>
    </source>
</evidence>
<evidence type="ECO:0000256" key="1">
    <source>
        <dbReference type="SAM" id="MobiDB-lite"/>
    </source>
</evidence>
<feature type="compositionally biased region" description="Polar residues" evidence="1">
    <location>
        <begin position="57"/>
        <end position="66"/>
    </location>
</feature>
<organism evidence="3 4">
    <name type="scientific">Paraburkholderia rhizosphaerae</name>
    <dbReference type="NCBI Taxonomy" id="480658"/>
    <lineage>
        <taxon>Bacteria</taxon>
        <taxon>Pseudomonadati</taxon>
        <taxon>Pseudomonadota</taxon>
        <taxon>Betaproteobacteria</taxon>
        <taxon>Burkholderiales</taxon>
        <taxon>Burkholderiaceae</taxon>
        <taxon>Paraburkholderia</taxon>
    </lineage>
</organism>
<proteinExistence type="predicted"/>
<dbReference type="SUPFAM" id="SSF64438">
    <property type="entry name" value="CNF1/YfiH-like putative cysteine hydrolases"/>
    <property type="match status" value="1"/>
</dbReference>
<accession>A0A4R8M1F0</accession>
<dbReference type="CDD" id="cd16834">
    <property type="entry name" value="CNF1-like"/>
    <property type="match status" value="1"/>
</dbReference>
<feature type="region of interest" description="Disordered" evidence="1">
    <location>
        <begin position="1"/>
        <end position="124"/>
    </location>
</feature>
<protein>
    <submittedName>
        <fullName evidence="3">Cytotoxic necrotizing factor Rho-activating protein</fullName>
    </submittedName>
</protein>
<dbReference type="Proteomes" id="UP000295509">
    <property type="component" value="Unassembled WGS sequence"/>
</dbReference>
<gene>
    <name evidence="3" type="ORF">BX592_101130</name>
</gene>
<reference evidence="3 4" key="1">
    <citation type="submission" date="2019-03" db="EMBL/GenBank/DDBJ databases">
        <title>Genomic Encyclopedia of Type Strains, Phase III (KMG-III): the genomes of soil and plant-associated and newly described type strains.</title>
        <authorList>
            <person name="Whitman W."/>
        </authorList>
    </citation>
    <scope>NUCLEOTIDE SEQUENCE [LARGE SCALE GENOMIC DNA]</scope>
    <source>
        <strain evidence="3 4">LMG 29544</strain>
    </source>
</reference>
<dbReference type="InterPro" id="IPR037040">
    <property type="entry name" value="CNF_Rho-act_sf"/>
</dbReference>
<sequence length="467" mass="50501">MNPISSTASQPWPITQPDETISGSAAKTESRHRRKANPKPPPVYPQTSSAPPRAQDKTPSTDTGVTRTYLGPVSQGAPRKNPQAPEKVWLLQTQFQRKKKTDRHWDNSRAPTQRPPAPPVRQVVKRPVSPVSVVDTTVPVDPHLQVKQGITTLKRLQGEGPINLTPTGDAAADTARIKQFGAPLRFYRNDSSETAVRTPSLIDKTDYRARRDVVAFGKGTDATSYVPEAKAYMGRGWASTPAQLSGTDILKLGAGKDGTTAMMLPFGQIRPGSTIIVTGGPMRGSTMLFAADRHGFYAYHAGASSNNPRWSVSEDGARSIANAYRAMHSGHDGWTTAHSGAGELVSIARQHPFSALIYNGEYSAEPGRKPLDERIDAPLHTTAGDPENPSHMMTFSYFEPGDVRSVGTAEAVISKDPSGQVTVQVLGERGKLDSMQTLDLHGGSVGFRYRSTYGATTSYTVERSKQS</sequence>
<dbReference type="InterPro" id="IPR008430">
    <property type="entry name" value="CNF_Rho-act"/>
</dbReference>
<dbReference type="Gene3D" id="3.60.100.10">
    <property type="entry name" value="Cytotoxic necrotizing factor, Rho-activating domain"/>
    <property type="match status" value="1"/>
</dbReference>
<comment type="caution">
    <text evidence="3">The sequence shown here is derived from an EMBL/GenBank/DDBJ whole genome shotgun (WGS) entry which is preliminary data.</text>
</comment>
<evidence type="ECO:0000313" key="3">
    <source>
        <dbReference type="EMBL" id="TDY54674.1"/>
    </source>
</evidence>
<dbReference type="AlphaFoldDB" id="A0A4R8M1F0"/>
<dbReference type="EMBL" id="SORE01000001">
    <property type="protein sequence ID" value="TDY54674.1"/>
    <property type="molecule type" value="Genomic_DNA"/>
</dbReference>
<keyword evidence="4" id="KW-1185">Reference proteome</keyword>
<dbReference type="Pfam" id="PF05785">
    <property type="entry name" value="CNF1"/>
    <property type="match status" value="1"/>
</dbReference>
<dbReference type="InterPro" id="IPR011324">
    <property type="entry name" value="Cytotoxic_necrot_fac-like_cat"/>
</dbReference>
<feature type="domain" description="Cytotoxic necrotizing factor Rho-activating" evidence="2">
    <location>
        <begin position="247"/>
        <end position="361"/>
    </location>
</feature>
<evidence type="ECO:0000313" key="4">
    <source>
        <dbReference type="Proteomes" id="UP000295509"/>
    </source>
</evidence>